<evidence type="ECO:0000256" key="5">
    <source>
        <dbReference type="ARBA" id="ARBA00022519"/>
    </source>
</evidence>
<dbReference type="SUPFAM" id="SSF55874">
    <property type="entry name" value="ATPase domain of HSP90 chaperone/DNA topoisomerase II/histidine kinase"/>
    <property type="match status" value="1"/>
</dbReference>
<keyword evidence="12" id="KW-0902">Two-component regulatory system</keyword>
<dbReference type="SMART" id="SM00387">
    <property type="entry name" value="HATPase_c"/>
    <property type="match status" value="1"/>
</dbReference>
<dbReference type="Gene3D" id="6.10.340.10">
    <property type="match status" value="1"/>
</dbReference>
<feature type="modified residue" description="Phosphohistidine" evidence="14">
    <location>
        <position position="884"/>
    </location>
</feature>
<feature type="coiled-coil region" evidence="16">
    <location>
        <begin position="394"/>
        <end position="450"/>
    </location>
</feature>
<evidence type="ECO:0000256" key="4">
    <source>
        <dbReference type="ARBA" id="ARBA00022475"/>
    </source>
</evidence>
<evidence type="ECO:0000259" key="20">
    <source>
        <dbReference type="PROSITE" id="PS50885"/>
    </source>
</evidence>
<dbReference type="PROSITE" id="PS50109">
    <property type="entry name" value="HIS_KIN"/>
    <property type="match status" value="1"/>
</dbReference>
<organism evidence="22 23">
    <name type="scientific">Ferrimonas pelagia</name>
    <dbReference type="NCBI Taxonomy" id="1177826"/>
    <lineage>
        <taxon>Bacteria</taxon>
        <taxon>Pseudomonadati</taxon>
        <taxon>Pseudomonadota</taxon>
        <taxon>Gammaproteobacteria</taxon>
        <taxon>Alteromonadales</taxon>
        <taxon>Ferrimonadaceae</taxon>
        <taxon>Ferrimonas</taxon>
    </lineage>
</organism>
<dbReference type="InterPro" id="IPR036890">
    <property type="entry name" value="HATPase_C_sf"/>
</dbReference>
<dbReference type="InterPro" id="IPR003661">
    <property type="entry name" value="HisK_dim/P_dom"/>
</dbReference>
<name>A0ABP9FBH8_9GAMM</name>
<keyword evidence="7" id="KW-0808">Transferase</keyword>
<dbReference type="GO" id="GO:0016301">
    <property type="term" value="F:kinase activity"/>
    <property type="evidence" value="ECO:0007669"/>
    <property type="project" value="UniProtKB-KW"/>
</dbReference>
<feature type="transmembrane region" description="Helical" evidence="17">
    <location>
        <begin position="325"/>
        <end position="346"/>
    </location>
</feature>
<dbReference type="InterPro" id="IPR004358">
    <property type="entry name" value="Sig_transdc_His_kin-like_C"/>
</dbReference>
<dbReference type="SMART" id="SM00388">
    <property type="entry name" value="HisKA"/>
    <property type="match status" value="1"/>
</dbReference>
<dbReference type="Pfam" id="PF00512">
    <property type="entry name" value="HisKA"/>
    <property type="match status" value="1"/>
</dbReference>
<evidence type="ECO:0000256" key="16">
    <source>
        <dbReference type="SAM" id="Coils"/>
    </source>
</evidence>
<evidence type="ECO:0000259" key="21">
    <source>
        <dbReference type="PROSITE" id="PS50894"/>
    </source>
</evidence>
<dbReference type="PROSITE" id="PS50110">
    <property type="entry name" value="RESPONSE_REGULATORY"/>
    <property type="match status" value="1"/>
</dbReference>
<keyword evidence="9 22" id="KW-0418">Kinase</keyword>
<evidence type="ECO:0000256" key="9">
    <source>
        <dbReference type="ARBA" id="ARBA00022777"/>
    </source>
</evidence>
<keyword evidence="6 15" id="KW-0597">Phosphoprotein</keyword>
<dbReference type="Pfam" id="PF02518">
    <property type="entry name" value="HATPase_c"/>
    <property type="match status" value="1"/>
</dbReference>
<dbReference type="CDD" id="cd16922">
    <property type="entry name" value="HATPase_EvgS-ArcB-TorS-like"/>
    <property type="match status" value="1"/>
</dbReference>
<dbReference type="Pfam" id="PF01627">
    <property type="entry name" value="Hpt"/>
    <property type="match status" value="1"/>
</dbReference>
<evidence type="ECO:0000256" key="13">
    <source>
        <dbReference type="ARBA" id="ARBA00023136"/>
    </source>
</evidence>
<dbReference type="Gene3D" id="1.20.58.920">
    <property type="match status" value="1"/>
</dbReference>
<dbReference type="SMART" id="SM00448">
    <property type="entry name" value="REC"/>
    <property type="match status" value="1"/>
</dbReference>
<dbReference type="InterPro" id="IPR003660">
    <property type="entry name" value="HAMP_dom"/>
</dbReference>
<evidence type="ECO:0000256" key="2">
    <source>
        <dbReference type="ARBA" id="ARBA00004429"/>
    </source>
</evidence>
<dbReference type="RefSeq" id="WP_345336756.1">
    <property type="nucleotide sequence ID" value="NZ_BAABJZ010000100.1"/>
</dbReference>
<comment type="caution">
    <text evidence="22">The sequence shown here is derived from an EMBL/GenBank/DDBJ whole genome shotgun (WGS) entry which is preliminary data.</text>
</comment>
<dbReference type="PRINTS" id="PR00344">
    <property type="entry name" value="BCTRLSENSOR"/>
</dbReference>
<accession>A0ABP9FBH8</accession>
<dbReference type="SUPFAM" id="SSF52172">
    <property type="entry name" value="CheY-like"/>
    <property type="match status" value="1"/>
</dbReference>
<evidence type="ECO:0000259" key="19">
    <source>
        <dbReference type="PROSITE" id="PS50110"/>
    </source>
</evidence>
<dbReference type="Pfam" id="PF00672">
    <property type="entry name" value="HAMP"/>
    <property type="match status" value="1"/>
</dbReference>
<dbReference type="Pfam" id="PF00072">
    <property type="entry name" value="Response_reg"/>
    <property type="match status" value="1"/>
</dbReference>
<evidence type="ECO:0000313" key="22">
    <source>
        <dbReference type="EMBL" id="GAA4898549.1"/>
    </source>
</evidence>
<dbReference type="Pfam" id="PF21689">
    <property type="entry name" value="TorS_sensor_domain"/>
    <property type="match status" value="1"/>
</dbReference>
<dbReference type="InterPro" id="IPR036097">
    <property type="entry name" value="HisK_dim/P_sf"/>
</dbReference>
<evidence type="ECO:0000256" key="7">
    <source>
        <dbReference type="ARBA" id="ARBA00022679"/>
    </source>
</evidence>
<evidence type="ECO:0000256" key="1">
    <source>
        <dbReference type="ARBA" id="ARBA00000085"/>
    </source>
</evidence>
<gene>
    <name evidence="22" type="primary">torS</name>
    <name evidence="22" type="ORF">GCM10023333_34940</name>
</gene>
<dbReference type="PIRSF" id="PIRSF036437">
    <property type="entry name" value="HK_TorS"/>
    <property type="match status" value="1"/>
</dbReference>
<dbReference type="Gene3D" id="1.10.287.130">
    <property type="match status" value="1"/>
</dbReference>
<keyword evidence="23" id="KW-1185">Reference proteome</keyword>
<dbReference type="CDD" id="cd00082">
    <property type="entry name" value="HisKA"/>
    <property type="match status" value="1"/>
</dbReference>
<evidence type="ECO:0000256" key="14">
    <source>
        <dbReference type="PROSITE-ProRule" id="PRU00110"/>
    </source>
</evidence>
<comment type="subcellular location">
    <subcellularLocation>
        <location evidence="2">Cell inner membrane</location>
        <topology evidence="2">Multi-pass membrane protein</topology>
    </subcellularLocation>
</comment>
<keyword evidence="5" id="KW-0997">Cell inner membrane</keyword>
<dbReference type="PANTHER" id="PTHR43047">
    <property type="entry name" value="TWO-COMPONENT HISTIDINE PROTEIN KINASE"/>
    <property type="match status" value="1"/>
</dbReference>
<keyword evidence="13 17" id="KW-0472">Membrane</keyword>
<evidence type="ECO:0000313" key="23">
    <source>
        <dbReference type="Proteomes" id="UP001499988"/>
    </source>
</evidence>
<proteinExistence type="predicted"/>
<dbReference type="PANTHER" id="PTHR43047:SF72">
    <property type="entry name" value="OSMOSENSING HISTIDINE PROTEIN KINASE SLN1"/>
    <property type="match status" value="1"/>
</dbReference>
<feature type="domain" description="HPt" evidence="21">
    <location>
        <begin position="845"/>
        <end position="932"/>
    </location>
</feature>
<dbReference type="InterPro" id="IPR036641">
    <property type="entry name" value="HPT_dom_sf"/>
</dbReference>
<dbReference type="SUPFAM" id="SSF47384">
    <property type="entry name" value="Homodimeric domain of signal transducing histidine kinase"/>
    <property type="match status" value="1"/>
</dbReference>
<evidence type="ECO:0000256" key="12">
    <source>
        <dbReference type="ARBA" id="ARBA00023012"/>
    </source>
</evidence>
<dbReference type="InterPro" id="IPR005467">
    <property type="entry name" value="His_kinase_dom"/>
</dbReference>
<evidence type="ECO:0000256" key="6">
    <source>
        <dbReference type="ARBA" id="ARBA00022553"/>
    </source>
</evidence>
<dbReference type="Gene3D" id="3.30.565.10">
    <property type="entry name" value="Histidine kinase-like ATPase, C-terminal domain"/>
    <property type="match status" value="1"/>
</dbReference>
<evidence type="ECO:0000256" key="11">
    <source>
        <dbReference type="ARBA" id="ARBA00022989"/>
    </source>
</evidence>
<dbReference type="SMART" id="SM00304">
    <property type="entry name" value="HAMP"/>
    <property type="match status" value="1"/>
</dbReference>
<keyword evidence="11 17" id="KW-1133">Transmembrane helix</keyword>
<dbReference type="InterPro" id="IPR014302">
    <property type="entry name" value="Sig_transdc_His_kinase_TorS"/>
</dbReference>
<feature type="domain" description="HAMP" evidence="20">
    <location>
        <begin position="351"/>
        <end position="403"/>
    </location>
</feature>
<evidence type="ECO:0000256" key="3">
    <source>
        <dbReference type="ARBA" id="ARBA00012438"/>
    </source>
</evidence>
<keyword evidence="10" id="KW-0067">ATP-binding</keyword>
<evidence type="ECO:0000256" key="10">
    <source>
        <dbReference type="ARBA" id="ARBA00022840"/>
    </source>
</evidence>
<evidence type="ECO:0000259" key="18">
    <source>
        <dbReference type="PROSITE" id="PS50109"/>
    </source>
</evidence>
<dbReference type="EC" id="2.7.13.3" evidence="3"/>
<protein>
    <recommendedName>
        <fullName evidence="3">histidine kinase</fullName>
        <ecNumber evidence="3">2.7.13.3</ecNumber>
    </recommendedName>
</protein>
<dbReference type="InterPro" id="IPR001789">
    <property type="entry name" value="Sig_transdc_resp-reg_receiver"/>
</dbReference>
<dbReference type="SUPFAM" id="SSF47226">
    <property type="entry name" value="Histidine-containing phosphotransfer domain, HPT domain"/>
    <property type="match status" value="1"/>
</dbReference>
<dbReference type="Proteomes" id="UP001499988">
    <property type="component" value="Unassembled WGS sequence"/>
</dbReference>
<dbReference type="InterPro" id="IPR003594">
    <property type="entry name" value="HATPase_dom"/>
</dbReference>
<feature type="domain" description="Response regulatory" evidence="19">
    <location>
        <begin position="700"/>
        <end position="824"/>
    </location>
</feature>
<keyword evidence="10" id="KW-0547">Nucleotide-binding</keyword>
<sequence>MRSAFHVIRPNSLAGKLLLAFSLLALLSALAAAVGWFGLVRISEGERILLERTIPALNKTRALAQLHSRIGLHSQLLLEGEDPAEALRLQAILSGLSGELARQLRDLAAEPGSRFLPLVSTLPDGLNALARDVHNRNRLSQQLAQQTPLLVAAAAQVAELVESQVGNAQTAIVARSLGLEPGPELARHVAALLQQDLAQLQRMQELQHSAQQLIQLLTLPIEAERIAQRRAQYLALVEDLPLQAQQVPDPQRSALILTLAQRLEQGQILFDWQQQRQEILDSVARQRSVIDQQFAELNGAIDGRLAQAQAAQTQAQQRSSQAHQLARWALLLIGVVAMTLAAWVVWKWVYQGVVRRIVAFSDALVALSRGDLSVRVDAAGDDELSRLAGAIKAFKATERSKREAERALRAHQQTLEQTVQQRTGELKQVNARLEQEVVATAAAREEAERANRAKSTFLATISHEIRTPMNGILGSAELLDDRQLNPTQATYLKVIRQSGEWLLSLLNEVLDHAKIESGELVLDPQPFDLTALLAEIESLMALRIAEGGRDLALTISAEGDWAQAYLGDSLKLRQILLNLLGNAIKFTEQGWVDLSVARLHRLQDRDRLQFVVSDSGPGLTPAQQARIFTAFHQLAPGREGGVGLGLAISQRLAQAMDAKLEVHSELGEGSSFILTLALPRCAAARPAEGSAAAPGPLPSPLLVVEDNATNVLVLEGYLAKLGYGPKGSDWQLAGSAAEAREHVGRQAFARALVDIHLPDGDGQTLQRALKAAHQRRYGAELPCIAMSAHVFDSQVQGFLQAGFDGFVGKPLRLASLHQALLLGSAQPSADASPDGALPLIDWAQWQADRQVLGAARLAQMTAALQALQQQLANGDPSEWRSLGHKIKGACGALAMRQAAQAAAQLERSGDEADSVALQQALQQGLAALAAHR</sequence>
<dbReference type="NCBIfam" id="TIGR02956">
    <property type="entry name" value="TMAO_torS"/>
    <property type="match status" value="1"/>
</dbReference>
<dbReference type="Gene3D" id="1.20.120.160">
    <property type="entry name" value="HPT domain"/>
    <property type="match status" value="1"/>
</dbReference>
<dbReference type="InterPro" id="IPR011006">
    <property type="entry name" value="CheY-like_superfamily"/>
</dbReference>
<evidence type="ECO:0000256" key="15">
    <source>
        <dbReference type="PROSITE-ProRule" id="PRU00169"/>
    </source>
</evidence>
<evidence type="ECO:0000256" key="8">
    <source>
        <dbReference type="ARBA" id="ARBA00022692"/>
    </source>
</evidence>
<keyword evidence="16" id="KW-0175">Coiled coil</keyword>
<feature type="modified residue" description="4-aspartylphosphate" evidence="15">
    <location>
        <position position="754"/>
    </location>
</feature>
<evidence type="ECO:0000256" key="17">
    <source>
        <dbReference type="SAM" id="Phobius"/>
    </source>
</evidence>
<dbReference type="InterPro" id="IPR038188">
    <property type="entry name" value="TorS_sensor_sf"/>
</dbReference>
<reference evidence="23" key="1">
    <citation type="journal article" date="2019" name="Int. J. Syst. Evol. Microbiol.">
        <title>The Global Catalogue of Microorganisms (GCM) 10K type strain sequencing project: providing services to taxonomists for standard genome sequencing and annotation.</title>
        <authorList>
            <consortium name="The Broad Institute Genomics Platform"/>
            <consortium name="The Broad Institute Genome Sequencing Center for Infectious Disease"/>
            <person name="Wu L."/>
            <person name="Ma J."/>
        </authorList>
    </citation>
    <scope>NUCLEOTIDE SEQUENCE [LARGE SCALE GENOMIC DNA]</scope>
    <source>
        <strain evidence="23">JCM 18401</strain>
    </source>
</reference>
<keyword evidence="4" id="KW-1003">Cell membrane</keyword>
<dbReference type="PROSITE" id="PS50894">
    <property type="entry name" value="HPT"/>
    <property type="match status" value="1"/>
</dbReference>
<feature type="domain" description="Histidine kinase" evidence="18">
    <location>
        <begin position="460"/>
        <end position="680"/>
    </location>
</feature>
<keyword evidence="8 17" id="KW-0812">Transmembrane</keyword>
<comment type="catalytic activity">
    <reaction evidence="1">
        <text>ATP + protein L-histidine = ADP + protein N-phospho-L-histidine.</text>
        <dbReference type="EC" id="2.7.13.3"/>
    </reaction>
</comment>
<dbReference type="EMBL" id="BAABJZ010000100">
    <property type="protein sequence ID" value="GAA4898549.1"/>
    <property type="molecule type" value="Genomic_DNA"/>
</dbReference>
<dbReference type="Gene3D" id="3.40.50.2300">
    <property type="match status" value="1"/>
</dbReference>
<dbReference type="InterPro" id="IPR008207">
    <property type="entry name" value="Sig_transdc_His_kin_Hpt_dom"/>
</dbReference>
<dbReference type="CDD" id="cd17546">
    <property type="entry name" value="REC_hyHK_CKI1_RcsC-like"/>
    <property type="match status" value="1"/>
</dbReference>
<dbReference type="CDD" id="cd06225">
    <property type="entry name" value="HAMP"/>
    <property type="match status" value="1"/>
</dbReference>
<dbReference type="PROSITE" id="PS50885">
    <property type="entry name" value="HAMP"/>
    <property type="match status" value="1"/>
</dbReference>